<comment type="caution">
    <text evidence="10">The sequence shown here is derived from an EMBL/GenBank/DDBJ whole genome shotgun (WGS) entry which is preliminary data.</text>
</comment>
<dbReference type="PRINTS" id="PR00974">
    <property type="entry name" value="RIBOSOMALS18"/>
</dbReference>
<dbReference type="InterPro" id="IPR036870">
    <property type="entry name" value="Ribosomal_bS18_sf"/>
</dbReference>
<accession>A0A7V3YNI3</accession>
<evidence type="ECO:0000256" key="6">
    <source>
        <dbReference type="ARBA" id="ARBA00035141"/>
    </source>
</evidence>
<dbReference type="GO" id="GO:0070181">
    <property type="term" value="F:small ribosomal subunit rRNA binding"/>
    <property type="evidence" value="ECO:0007669"/>
    <property type="project" value="TreeGrafter"/>
</dbReference>
<dbReference type="PROSITE" id="PS00057">
    <property type="entry name" value="RIBOSOMAL_S18"/>
    <property type="match status" value="1"/>
</dbReference>
<dbReference type="GO" id="GO:0006412">
    <property type="term" value="P:translation"/>
    <property type="evidence" value="ECO:0007669"/>
    <property type="project" value="UniProtKB-UniRule"/>
</dbReference>
<evidence type="ECO:0000256" key="8">
    <source>
        <dbReference type="RuleBase" id="RU003910"/>
    </source>
</evidence>
<reference evidence="10" key="1">
    <citation type="journal article" date="2020" name="mSystems">
        <title>Genome- and Community-Level Interaction Insights into Carbon Utilization and Element Cycling Functions of Hydrothermarchaeota in Hydrothermal Sediment.</title>
        <authorList>
            <person name="Zhou Z."/>
            <person name="Liu Y."/>
            <person name="Xu W."/>
            <person name="Pan J."/>
            <person name="Luo Z.H."/>
            <person name="Li M."/>
        </authorList>
    </citation>
    <scope>NUCLEOTIDE SEQUENCE [LARGE SCALE GENOMIC DNA]</scope>
    <source>
        <strain evidence="10">SpSt-716</strain>
        <strain evidence="9">SpSt-747</strain>
    </source>
</reference>
<evidence type="ECO:0000313" key="9">
    <source>
        <dbReference type="EMBL" id="HGI30217.1"/>
    </source>
</evidence>
<keyword evidence="5 7" id="KW-0687">Ribonucleoprotein</keyword>
<evidence type="ECO:0000256" key="5">
    <source>
        <dbReference type="ARBA" id="ARBA00023274"/>
    </source>
</evidence>
<comment type="similarity">
    <text evidence="1 7 8">Belongs to the bacterial ribosomal protein bS18 family.</text>
</comment>
<keyword evidence="3 7" id="KW-0694">RNA-binding</keyword>
<dbReference type="InterPro" id="IPR001648">
    <property type="entry name" value="Ribosomal_bS18"/>
</dbReference>
<dbReference type="GO" id="GO:0022627">
    <property type="term" value="C:cytosolic small ribosomal subunit"/>
    <property type="evidence" value="ECO:0007669"/>
    <property type="project" value="TreeGrafter"/>
</dbReference>
<gene>
    <name evidence="7 10" type="primary">rpsR</name>
    <name evidence="10" type="ORF">ENU96_09585</name>
    <name evidence="9" type="ORF">ENV30_02710</name>
</gene>
<proteinExistence type="inferred from homology"/>
<dbReference type="AlphaFoldDB" id="A0A7V3YNI3"/>
<dbReference type="GO" id="GO:0003735">
    <property type="term" value="F:structural constituent of ribosome"/>
    <property type="evidence" value="ECO:0007669"/>
    <property type="project" value="InterPro"/>
</dbReference>
<dbReference type="FunFam" id="4.10.640.10:FF:000004">
    <property type="entry name" value="30S ribosomal protein S18"/>
    <property type="match status" value="1"/>
</dbReference>
<comment type="subunit">
    <text evidence="7">Part of the 30S ribosomal subunit. Forms a tight heterodimer with protein bS6.</text>
</comment>
<dbReference type="PANTHER" id="PTHR13479:SF40">
    <property type="entry name" value="SMALL RIBOSOMAL SUBUNIT PROTEIN BS18M"/>
    <property type="match status" value="1"/>
</dbReference>
<comment type="function">
    <text evidence="7">Binds as a heterodimer with protein bS6 to the central domain of the 16S rRNA, where it helps stabilize the platform of the 30S subunit.</text>
</comment>
<protein>
    <recommendedName>
        <fullName evidence="6 7">Small ribosomal subunit protein bS18</fullName>
    </recommendedName>
</protein>
<organism evidence="10">
    <name type="scientific">Candidatus Caldatribacterium californiense</name>
    <dbReference type="NCBI Taxonomy" id="1454726"/>
    <lineage>
        <taxon>Bacteria</taxon>
        <taxon>Pseudomonadati</taxon>
        <taxon>Atribacterota</taxon>
        <taxon>Atribacteria</taxon>
        <taxon>Atribacterales</taxon>
        <taxon>Candidatus Caldatribacteriaceae</taxon>
        <taxon>Candidatus Caldatribacterium</taxon>
    </lineage>
</organism>
<dbReference type="EMBL" id="DTEN01000385">
    <property type="protein sequence ID" value="HGI75908.1"/>
    <property type="molecule type" value="Genomic_DNA"/>
</dbReference>
<keyword evidence="2 7" id="KW-0699">rRNA-binding</keyword>
<dbReference type="HAMAP" id="MF_00270">
    <property type="entry name" value="Ribosomal_bS18"/>
    <property type="match status" value="1"/>
</dbReference>
<dbReference type="EMBL" id="DTFV01000041">
    <property type="protein sequence ID" value="HGI30217.1"/>
    <property type="molecule type" value="Genomic_DNA"/>
</dbReference>
<evidence type="ECO:0000313" key="10">
    <source>
        <dbReference type="EMBL" id="HGI75908.1"/>
    </source>
</evidence>
<name>A0A7V3YNI3_9BACT</name>
<dbReference type="SUPFAM" id="SSF46911">
    <property type="entry name" value="Ribosomal protein S18"/>
    <property type="match status" value="1"/>
</dbReference>
<dbReference type="Gene3D" id="4.10.640.10">
    <property type="entry name" value="Ribosomal protein S18"/>
    <property type="match status" value="1"/>
</dbReference>
<keyword evidence="4 7" id="KW-0689">Ribosomal protein</keyword>
<evidence type="ECO:0000256" key="1">
    <source>
        <dbReference type="ARBA" id="ARBA00005589"/>
    </source>
</evidence>
<dbReference type="PANTHER" id="PTHR13479">
    <property type="entry name" value="30S RIBOSOMAL PROTEIN S18"/>
    <property type="match status" value="1"/>
</dbReference>
<evidence type="ECO:0000256" key="3">
    <source>
        <dbReference type="ARBA" id="ARBA00022884"/>
    </source>
</evidence>
<evidence type="ECO:0000256" key="7">
    <source>
        <dbReference type="HAMAP-Rule" id="MF_00270"/>
    </source>
</evidence>
<dbReference type="InterPro" id="IPR018275">
    <property type="entry name" value="Ribosomal_bS18_CS"/>
</dbReference>
<dbReference type="Pfam" id="PF01084">
    <property type="entry name" value="Ribosomal_S18"/>
    <property type="match status" value="1"/>
</dbReference>
<dbReference type="NCBIfam" id="TIGR00165">
    <property type="entry name" value="S18"/>
    <property type="match status" value="1"/>
</dbReference>
<evidence type="ECO:0000256" key="4">
    <source>
        <dbReference type="ARBA" id="ARBA00022980"/>
    </source>
</evidence>
<sequence>MAVEREERVARKRFFRKKKKVCIFCLGKAHIDYKDVETLQRFLSERGKIIPRRISGNCAKHQRRLAQAIKRAREMALLPYIIE</sequence>
<evidence type="ECO:0000256" key="2">
    <source>
        <dbReference type="ARBA" id="ARBA00022730"/>
    </source>
</evidence>